<gene>
    <name evidence="1" type="ORF">ACFO1S_23175</name>
</gene>
<reference evidence="2" key="1">
    <citation type="journal article" date="2019" name="Int. J. Syst. Evol. Microbiol.">
        <title>The Global Catalogue of Microorganisms (GCM) 10K type strain sequencing project: providing services to taxonomists for standard genome sequencing and annotation.</title>
        <authorList>
            <consortium name="The Broad Institute Genomics Platform"/>
            <consortium name="The Broad Institute Genome Sequencing Center for Infectious Disease"/>
            <person name="Wu L."/>
            <person name="Ma J."/>
        </authorList>
    </citation>
    <scope>NUCLEOTIDE SEQUENCE [LARGE SCALE GENOMIC DNA]</scope>
    <source>
        <strain evidence="2">CGMCC 4.1641</strain>
    </source>
</reference>
<accession>A0ABV8SFG1</accession>
<comment type="caution">
    <text evidence="1">The sequence shown here is derived from an EMBL/GenBank/DDBJ whole genome shotgun (WGS) entry which is preliminary data.</text>
</comment>
<proteinExistence type="predicted"/>
<name>A0ABV8SFG1_9BACL</name>
<dbReference type="EMBL" id="JBHSED010000058">
    <property type="protein sequence ID" value="MFC4306331.1"/>
    <property type="molecule type" value="Genomic_DNA"/>
</dbReference>
<sequence>MKTITEQLDELHSEWKNRLMGQNYIEDGIINEQAWRAPGLKIMVLLKEPNSTDWGWEYQDFLLRRGYLEEKSSTWPNLLRWTYGILHGFPSYKEVEEQFHCIKQNSLDFFGSVCFANLKKIAGTSSANDHELIQFSDISHPLILKQISILEPNIVLCCGSIVFDLVKKSLEKEQIQFERKHTSGGLERLWWNHKRINIVRYFHPLAYIPKEISYTYLINEIKEIV</sequence>
<keyword evidence="2" id="KW-1185">Reference proteome</keyword>
<dbReference type="Proteomes" id="UP001595755">
    <property type="component" value="Unassembled WGS sequence"/>
</dbReference>
<evidence type="ECO:0000313" key="1">
    <source>
        <dbReference type="EMBL" id="MFC4306331.1"/>
    </source>
</evidence>
<evidence type="ECO:0000313" key="2">
    <source>
        <dbReference type="Proteomes" id="UP001595755"/>
    </source>
</evidence>
<protein>
    <recommendedName>
        <fullName evidence="3">Uracil-DNA glycosylase-like domain-containing protein</fullName>
    </recommendedName>
</protein>
<evidence type="ECO:0008006" key="3">
    <source>
        <dbReference type="Google" id="ProtNLM"/>
    </source>
</evidence>
<dbReference type="RefSeq" id="WP_204601600.1">
    <property type="nucleotide sequence ID" value="NZ_JBHSED010000058.1"/>
</dbReference>
<organism evidence="1 2">
    <name type="scientific">Cohnella boryungensis</name>
    <dbReference type="NCBI Taxonomy" id="768479"/>
    <lineage>
        <taxon>Bacteria</taxon>
        <taxon>Bacillati</taxon>
        <taxon>Bacillota</taxon>
        <taxon>Bacilli</taxon>
        <taxon>Bacillales</taxon>
        <taxon>Paenibacillaceae</taxon>
        <taxon>Cohnella</taxon>
    </lineage>
</organism>